<keyword evidence="1" id="KW-0812">Transmembrane</keyword>
<dbReference type="Proteomes" id="UP001500582">
    <property type="component" value="Unassembled WGS sequence"/>
</dbReference>
<dbReference type="Pfam" id="PF01841">
    <property type="entry name" value="Transglut_core"/>
    <property type="match status" value="1"/>
</dbReference>
<evidence type="ECO:0000259" key="3">
    <source>
        <dbReference type="SMART" id="SM00460"/>
    </source>
</evidence>
<protein>
    <submittedName>
        <fullName evidence="4">DUF3857 domain-containing protein</fullName>
    </submittedName>
</protein>
<keyword evidence="1" id="KW-1133">Transmembrane helix</keyword>
<reference evidence="5" key="1">
    <citation type="journal article" date="2019" name="Int. J. Syst. Evol. Microbiol.">
        <title>The Global Catalogue of Microorganisms (GCM) 10K type strain sequencing project: providing services to taxonomists for standard genome sequencing and annotation.</title>
        <authorList>
            <consortium name="The Broad Institute Genomics Platform"/>
            <consortium name="The Broad Institute Genome Sequencing Center for Infectious Disease"/>
            <person name="Wu L."/>
            <person name="Ma J."/>
        </authorList>
    </citation>
    <scope>NUCLEOTIDE SEQUENCE [LARGE SCALE GENOMIC DNA]</scope>
    <source>
        <strain evidence="5">JCM 17705</strain>
    </source>
</reference>
<evidence type="ECO:0000313" key="4">
    <source>
        <dbReference type="EMBL" id="GAA4316344.1"/>
    </source>
</evidence>
<name>A0ABP8G369_9SPHI</name>
<proteinExistence type="predicted"/>
<dbReference type="InterPro" id="IPR024618">
    <property type="entry name" value="DUF3857"/>
</dbReference>
<feature type="domain" description="Transglutaminase-like" evidence="3">
    <location>
        <begin position="333"/>
        <end position="402"/>
    </location>
</feature>
<feature type="transmembrane region" description="Helical" evidence="1">
    <location>
        <begin position="707"/>
        <end position="727"/>
    </location>
</feature>
<dbReference type="SUPFAM" id="SSF54001">
    <property type="entry name" value="Cysteine proteinases"/>
    <property type="match status" value="1"/>
</dbReference>
<evidence type="ECO:0000313" key="5">
    <source>
        <dbReference type="Proteomes" id="UP001500582"/>
    </source>
</evidence>
<accession>A0ABP8G369</accession>
<dbReference type="EMBL" id="BAABFT010000003">
    <property type="protein sequence ID" value="GAA4316344.1"/>
    <property type="molecule type" value="Genomic_DNA"/>
</dbReference>
<gene>
    <name evidence="4" type="ORF">GCM10023149_13240</name>
</gene>
<feature type="transmembrane region" description="Helical" evidence="1">
    <location>
        <begin position="757"/>
        <end position="775"/>
    </location>
</feature>
<evidence type="ECO:0000256" key="1">
    <source>
        <dbReference type="SAM" id="Phobius"/>
    </source>
</evidence>
<dbReference type="InterPro" id="IPR038765">
    <property type="entry name" value="Papain-like_cys_pep_sf"/>
</dbReference>
<dbReference type="InterPro" id="IPR002931">
    <property type="entry name" value="Transglutaminase-like"/>
</dbReference>
<dbReference type="Gene3D" id="3.10.620.30">
    <property type="match status" value="1"/>
</dbReference>
<feature type="signal peptide" evidence="2">
    <location>
        <begin position="1"/>
        <end position="27"/>
    </location>
</feature>
<feature type="transmembrane region" description="Helical" evidence="1">
    <location>
        <begin position="665"/>
        <end position="686"/>
    </location>
</feature>
<dbReference type="InterPro" id="IPR019690">
    <property type="entry name" value="DUF2569"/>
</dbReference>
<dbReference type="SMART" id="SM00460">
    <property type="entry name" value="TGc"/>
    <property type="match status" value="1"/>
</dbReference>
<keyword evidence="1" id="KW-0472">Membrane</keyword>
<organism evidence="4 5">
    <name type="scientific">Mucilaginibacter gynuensis</name>
    <dbReference type="NCBI Taxonomy" id="1302236"/>
    <lineage>
        <taxon>Bacteria</taxon>
        <taxon>Pseudomonadati</taxon>
        <taxon>Bacteroidota</taxon>
        <taxon>Sphingobacteriia</taxon>
        <taxon>Sphingobacteriales</taxon>
        <taxon>Sphingobacteriaceae</taxon>
        <taxon>Mucilaginibacter</taxon>
    </lineage>
</organism>
<comment type="caution">
    <text evidence="4">The sequence shown here is derived from an EMBL/GenBank/DDBJ whole genome shotgun (WGS) entry which is preliminary data.</text>
</comment>
<dbReference type="Pfam" id="PF12969">
    <property type="entry name" value="DUF3857"/>
    <property type="match status" value="1"/>
</dbReference>
<sequence>MRKALSAVSTALFVFVLLWLQPGFVQAANPVVHVSAKPAWLSTVKPYDKKPPARTVQNGYFYALIERQVNVEQHADYNHIIRDIVSGAGIQNGSQISVSFEPSFERVDFHEIIVWRNNKPINKLNASAFKVLADEQELSSFIYQGSYSALYILTDIRKGDRIEYSYTVTGSNPIFANKFMGNFYFQSHQPIAHQYTALIAADKRALNIKTFNAVPKAVITQAAGLKKYEWEAFMVAAGTYEDKQPAWYNSFPYVQVSEYSNWNEVAKWALSINPVITKFTGELADEVAQLKKQSGNSKEKYFRNAVKAVQDEVRYMGIEIGEYSHRANNPAKVFAQRYGDCKDKALLLTSLLRANGIDAWMVLVNTSMRGRVDQYLPTANAFNHAVVTAVVDGKQVWVDATIAYQRGSGTDIYFPPYGKGLILKDGTHALTTIPVKTGGKMELTETYNVMDAVTPATLTVYTAYTGSEADYMRDKLASSSMAETEKTYIDYYAKIYPKIESTDSVTVTDDEQENKIVTIESYKIPDFFKKDSVEGGYVRGFYANYISDQLSEINSRLKTPVSVNYPYNIDYSIKVNLPGGWSIDASHTDIERDAYRLNTSTSADGDMLTLNYKFSYLQDHIPVNKLDEYRKDVKKISDDELAYTFTYNPGNETKPLNLKPMRVNMYMVLCITLLGIVIAVGGVLIYRRETPGIVFSFGSGFEPLGGWLILILVVFFFITIAGFFSLFSEGYFDLDKWNKYGTAALSNQNKTLITIKAIGHIILTGYSIFCLILFLNRRDILPKYIIGFFISVVVVNAVTYIVSSSTLPDKNVYNDLIFSIVMGAICIPYFIKSHRVKYTFIVPQPANNYSYEMRGADAFPANKEQQ</sequence>
<feature type="chain" id="PRO_5046180504" evidence="2">
    <location>
        <begin position="28"/>
        <end position="866"/>
    </location>
</feature>
<feature type="transmembrane region" description="Helical" evidence="1">
    <location>
        <begin position="812"/>
        <end position="831"/>
    </location>
</feature>
<keyword evidence="5" id="KW-1185">Reference proteome</keyword>
<dbReference type="RefSeq" id="WP_345210228.1">
    <property type="nucleotide sequence ID" value="NZ_BAABFT010000003.1"/>
</dbReference>
<keyword evidence="2" id="KW-0732">Signal</keyword>
<feature type="transmembrane region" description="Helical" evidence="1">
    <location>
        <begin position="784"/>
        <end position="806"/>
    </location>
</feature>
<dbReference type="Gene3D" id="2.60.120.1130">
    <property type="match status" value="1"/>
</dbReference>
<evidence type="ECO:0000256" key="2">
    <source>
        <dbReference type="SAM" id="SignalP"/>
    </source>
</evidence>
<dbReference type="Gene3D" id="2.60.40.3140">
    <property type="match status" value="1"/>
</dbReference>
<dbReference type="Pfam" id="PF10754">
    <property type="entry name" value="DUF2569"/>
    <property type="match status" value="1"/>
</dbReference>